<dbReference type="Proteomes" id="UP001519654">
    <property type="component" value="Unassembled WGS sequence"/>
</dbReference>
<keyword evidence="2" id="KW-0472">Membrane</keyword>
<evidence type="ECO:0000313" key="4">
    <source>
        <dbReference type="Proteomes" id="UP001519654"/>
    </source>
</evidence>
<protein>
    <recommendedName>
        <fullName evidence="5">Adhesin domain-containing protein</fullName>
    </recommendedName>
</protein>
<evidence type="ECO:0000256" key="2">
    <source>
        <dbReference type="SAM" id="Phobius"/>
    </source>
</evidence>
<keyword evidence="2" id="KW-1133">Transmembrane helix</keyword>
<name>A0ABS5YWM3_9ACTN</name>
<dbReference type="RefSeq" id="WP_215792104.1">
    <property type="nucleotide sequence ID" value="NZ_JAHKKG010000010.1"/>
</dbReference>
<sequence length="294" mass="30309">MLDRLHSRSGPEVPPDEAVSPPVIDEPTQKLHIITVTAPPAKVEARAVLVYEQVQRRPWRLWAFTAVLVALTIGVVLGQAEAFRPTHGGSTAQAAEVPTPSVTPVIAPLGAHKTLAFEVSGDAAAVHVASGDLGDVLYSVTPNDASLTPRMVDTPRGPRLELAPTGIPGVAGVEVRLNSRVAWTVRLAAGSSDQSLDMRAGGLAALELAGGTARAALFLPGPKGTVKVTVSGPVGELTLDAAATPVRLKLAGSPLVDGRRVPAGTVRTPAAWSKSTARYDVTVAAGTGKVAVRK</sequence>
<gene>
    <name evidence="3" type="ORF">KOI35_30430</name>
</gene>
<reference evidence="3 4" key="1">
    <citation type="submission" date="2021-06" db="EMBL/GenBank/DDBJ databases">
        <title>Actinoplanes lichenicola sp. nov., and Actinoplanes ovalisporus sp. nov., isolated from lichen in Thailand.</title>
        <authorList>
            <person name="Saeng-In P."/>
            <person name="Kanchanasin P."/>
            <person name="Yuki M."/>
            <person name="Kudo T."/>
            <person name="Ohkuma M."/>
            <person name="Phongsopitanun W."/>
            <person name="Tanasupawat S."/>
        </authorList>
    </citation>
    <scope>NUCLEOTIDE SEQUENCE [LARGE SCALE GENOMIC DNA]</scope>
    <source>
        <strain evidence="3 4">NBRC 110975</strain>
    </source>
</reference>
<dbReference type="EMBL" id="JAHKKG010000010">
    <property type="protein sequence ID" value="MBU2667837.1"/>
    <property type="molecule type" value="Genomic_DNA"/>
</dbReference>
<feature type="transmembrane region" description="Helical" evidence="2">
    <location>
        <begin position="61"/>
        <end position="80"/>
    </location>
</feature>
<comment type="caution">
    <text evidence="3">The sequence shown here is derived from an EMBL/GenBank/DDBJ whole genome shotgun (WGS) entry which is preliminary data.</text>
</comment>
<evidence type="ECO:0008006" key="5">
    <source>
        <dbReference type="Google" id="ProtNLM"/>
    </source>
</evidence>
<evidence type="ECO:0000256" key="1">
    <source>
        <dbReference type="SAM" id="MobiDB-lite"/>
    </source>
</evidence>
<keyword evidence="2" id="KW-0812">Transmembrane</keyword>
<organism evidence="3 4">
    <name type="scientific">Paractinoplanes bogorensis</name>
    <dbReference type="NCBI Taxonomy" id="1610840"/>
    <lineage>
        <taxon>Bacteria</taxon>
        <taxon>Bacillati</taxon>
        <taxon>Actinomycetota</taxon>
        <taxon>Actinomycetes</taxon>
        <taxon>Micromonosporales</taxon>
        <taxon>Micromonosporaceae</taxon>
        <taxon>Paractinoplanes</taxon>
    </lineage>
</organism>
<proteinExistence type="predicted"/>
<evidence type="ECO:0000313" key="3">
    <source>
        <dbReference type="EMBL" id="MBU2667837.1"/>
    </source>
</evidence>
<keyword evidence="4" id="KW-1185">Reference proteome</keyword>
<accession>A0ABS5YWM3</accession>
<feature type="region of interest" description="Disordered" evidence="1">
    <location>
        <begin position="1"/>
        <end position="24"/>
    </location>
</feature>